<dbReference type="Pfam" id="PF03720">
    <property type="entry name" value="UDPG_MGDP_dh_C"/>
    <property type="match status" value="1"/>
</dbReference>
<comment type="similarity">
    <text evidence="1 4">Belongs to the UDP-glucose/GDP-mannose dehydrogenase family.</text>
</comment>
<dbReference type="GO" id="GO:0016628">
    <property type="term" value="F:oxidoreductase activity, acting on the CH-CH group of donors, NAD or NADP as acceptor"/>
    <property type="evidence" value="ECO:0007669"/>
    <property type="project" value="InterPro"/>
</dbReference>
<dbReference type="SUPFAM" id="SSF52413">
    <property type="entry name" value="UDP-glucose/GDP-mannose dehydrogenase C-terminal domain"/>
    <property type="match status" value="1"/>
</dbReference>
<reference evidence="6 7" key="1">
    <citation type="submission" date="2020-10" db="EMBL/GenBank/DDBJ databases">
        <title>Closed genome sequences of Staphylococcus lloydii sp. nov. and Staphylococcus durrellii sp. nov. Isolated from Captive Fruit Bats (Pteropus livingstonii).</title>
        <authorList>
            <person name="Fountain K."/>
        </authorList>
    </citation>
    <scope>NUCLEOTIDE SEQUENCE [LARGE SCALE GENOMIC DNA]</scope>
    <source>
        <strain evidence="6 7">23_2_7_LY</strain>
    </source>
</reference>
<dbReference type="Gene3D" id="3.40.50.720">
    <property type="entry name" value="NAD(P)-binding Rossmann-like Domain"/>
    <property type="match status" value="2"/>
</dbReference>
<dbReference type="InterPro" id="IPR014026">
    <property type="entry name" value="UDP-Glc/GDP-Man_DH_dimer"/>
</dbReference>
<dbReference type="PANTHER" id="PTHR43491:SF2">
    <property type="entry name" value="UDP-N-ACETYL-D-MANNOSAMINE DEHYDROGENASE"/>
    <property type="match status" value="1"/>
</dbReference>
<evidence type="ECO:0000256" key="1">
    <source>
        <dbReference type="ARBA" id="ARBA00006601"/>
    </source>
</evidence>
<dbReference type="PIRSF" id="PIRSF000124">
    <property type="entry name" value="UDPglc_GDPman_dh"/>
    <property type="match status" value="1"/>
</dbReference>
<keyword evidence="3" id="KW-0520">NAD</keyword>
<dbReference type="InterPro" id="IPR008927">
    <property type="entry name" value="6-PGluconate_DH-like_C_sf"/>
</dbReference>
<dbReference type="AlphaFoldDB" id="A0A7T1FAR4"/>
<gene>
    <name evidence="6" type="ORF">ISP08_05300</name>
</gene>
<name>A0A7T1FAR4_9STAP</name>
<dbReference type="SUPFAM" id="SSF51735">
    <property type="entry name" value="NAD(P)-binding Rossmann-fold domains"/>
    <property type="match status" value="1"/>
</dbReference>
<evidence type="ECO:0000256" key="4">
    <source>
        <dbReference type="PIRNR" id="PIRNR000124"/>
    </source>
</evidence>
<proteinExistence type="inferred from homology"/>
<dbReference type="Proteomes" id="UP000594455">
    <property type="component" value="Chromosome"/>
</dbReference>
<protein>
    <submittedName>
        <fullName evidence="6">Nucleotide sugar dehydrogenase</fullName>
    </submittedName>
</protein>
<dbReference type="NCBIfam" id="TIGR03026">
    <property type="entry name" value="NDP-sugDHase"/>
    <property type="match status" value="1"/>
</dbReference>
<dbReference type="InterPro" id="IPR001732">
    <property type="entry name" value="UDP-Glc/GDP-Man_DH_N"/>
</dbReference>
<dbReference type="InterPro" id="IPR014027">
    <property type="entry name" value="UDP-Glc/GDP-Man_DH_C"/>
</dbReference>
<dbReference type="InterPro" id="IPR036220">
    <property type="entry name" value="UDP-Glc/GDP-Man_DH_C_sf"/>
</dbReference>
<dbReference type="Pfam" id="PF03721">
    <property type="entry name" value="UDPG_MGDP_dh_N"/>
    <property type="match status" value="1"/>
</dbReference>
<dbReference type="EMBL" id="CP064056">
    <property type="protein sequence ID" value="QPM76111.1"/>
    <property type="molecule type" value="Genomic_DNA"/>
</dbReference>
<dbReference type="PANTHER" id="PTHR43491">
    <property type="entry name" value="UDP-N-ACETYL-D-MANNOSAMINE DEHYDROGENASE"/>
    <property type="match status" value="1"/>
</dbReference>
<feature type="domain" description="UDP-glucose/GDP-mannose dehydrogenase C-terminal" evidence="5">
    <location>
        <begin position="316"/>
        <end position="415"/>
    </location>
</feature>
<dbReference type="InterPro" id="IPR017476">
    <property type="entry name" value="UDP-Glc/GDP-Man"/>
</dbReference>
<dbReference type="PIRSF" id="PIRSF500136">
    <property type="entry name" value="UDP_ManNAc_DH"/>
    <property type="match status" value="1"/>
</dbReference>
<dbReference type="SMART" id="SM00984">
    <property type="entry name" value="UDPG_MGDP_dh_C"/>
    <property type="match status" value="1"/>
</dbReference>
<evidence type="ECO:0000259" key="5">
    <source>
        <dbReference type="SMART" id="SM00984"/>
    </source>
</evidence>
<keyword evidence="2" id="KW-0560">Oxidoreductase</keyword>
<dbReference type="Pfam" id="PF00984">
    <property type="entry name" value="UDPG_MGDP_dh"/>
    <property type="match status" value="1"/>
</dbReference>
<dbReference type="GO" id="GO:0000271">
    <property type="term" value="P:polysaccharide biosynthetic process"/>
    <property type="evidence" value="ECO:0007669"/>
    <property type="project" value="InterPro"/>
</dbReference>
<evidence type="ECO:0000313" key="6">
    <source>
        <dbReference type="EMBL" id="QPM76111.1"/>
    </source>
</evidence>
<accession>A0A7T1FAR4</accession>
<dbReference type="GO" id="GO:0051287">
    <property type="term" value="F:NAD binding"/>
    <property type="evidence" value="ECO:0007669"/>
    <property type="project" value="InterPro"/>
</dbReference>
<organism evidence="6 7">
    <name type="scientific">Staphylococcus lloydii</name>
    <dbReference type="NCBI Taxonomy" id="2781774"/>
    <lineage>
        <taxon>Bacteria</taxon>
        <taxon>Bacillati</taxon>
        <taxon>Bacillota</taxon>
        <taxon>Bacilli</taxon>
        <taxon>Bacillales</taxon>
        <taxon>Staphylococcaceae</taxon>
        <taxon>Staphylococcus</taxon>
    </lineage>
</organism>
<evidence type="ECO:0000256" key="2">
    <source>
        <dbReference type="ARBA" id="ARBA00023002"/>
    </source>
</evidence>
<keyword evidence="7" id="KW-1185">Reference proteome</keyword>
<dbReference type="InterPro" id="IPR028359">
    <property type="entry name" value="UDP_ManNAc/GlcNAc_DH"/>
</dbReference>
<evidence type="ECO:0000256" key="3">
    <source>
        <dbReference type="ARBA" id="ARBA00023027"/>
    </source>
</evidence>
<evidence type="ECO:0000313" key="7">
    <source>
        <dbReference type="Proteomes" id="UP000594455"/>
    </source>
</evidence>
<sequence>MLSVKKNIAVVGLGYVGLPVAVAFGKENDVIGFDINTQRIEELKNNIDCTNEVTTKDLKEANIKFTNNKKELTEADFIIVAVPTPIDEHNQPDLTPLIKASETVGSALQKGTIVVFESTVYPGATEEVCVPILEQESKLLYGQDFFVGYSPERINPGDTTHRFTTITKIVAGQNEKITDEMAEVYGSVIEAGVYKASSIKVAEAAKVIENTQRDVNIALMNELAIIFNQLNIDTSEVLKAAGTKWNFLNFKPGLVGGHCIGVDPYYLTYKAESIGYHPEVILSGRRINDNIAKFIALNIIKALIKQGITIHGAKVNVYGLTFKENCPDLRNTKVIQVIQELKEYGLDIYSHDPVADKLEAAKIYGIKLQDFESLPQADVAIFAVAHDLYLQQKQSYLNLIKDNGVICDVKAIIADDDVKVTQYFWRL</sequence>
<dbReference type="SUPFAM" id="SSF48179">
    <property type="entry name" value="6-phosphogluconate dehydrogenase C-terminal domain-like"/>
    <property type="match status" value="1"/>
</dbReference>
<dbReference type="InterPro" id="IPR036291">
    <property type="entry name" value="NAD(P)-bd_dom_sf"/>
</dbReference>
<dbReference type="GO" id="GO:0016616">
    <property type="term" value="F:oxidoreductase activity, acting on the CH-OH group of donors, NAD or NADP as acceptor"/>
    <property type="evidence" value="ECO:0007669"/>
    <property type="project" value="InterPro"/>
</dbReference>
<dbReference type="KEGG" id="sllo:ISP08_05300"/>